<proteinExistence type="predicted"/>
<feature type="transmembrane region" description="Helical" evidence="1">
    <location>
        <begin position="117"/>
        <end position="138"/>
    </location>
</feature>
<dbReference type="EMBL" id="CP114413">
    <property type="protein sequence ID" value="WAZ24891.1"/>
    <property type="molecule type" value="Genomic_DNA"/>
</dbReference>
<dbReference type="Pfam" id="PF19993">
    <property type="entry name" value="DO-GTPase2"/>
    <property type="match status" value="1"/>
</dbReference>
<dbReference type="Proteomes" id="UP001164439">
    <property type="component" value="Chromosome"/>
</dbReference>
<protein>
    <recommendedName>
        <fullName evidence="2">Double-GTPase 2 domain-containing protein</fullName>
    </recommendedName>
</protein>
<gene>
    <name evidence="3" type="ORF">STRCI_006348</name>
</gene>
<feature type="transmembrane region" description="Helical" evidence="1">
    <location>
        <begin position="7"/>
        <end position="28"/>
    </location>
</feature>
<reference evidence="3" key="1">
    <citation type="submission" date="2022-12" db="EMBL/GenBank/DDBJ databases">
        <authorList>
            <person name="Ruckert C."/>
            <person name="Busche T."/>
            <person name="Kalinowski J."/>
            <person name="Wittmann C."/>
        </authorList>
    </citation>
    <scope>NUCLEOTIDE SEQUENCE</scope>
    <source>
        <strain evidence="3">DSM 40467</strain>
    </source>
</reference>
<dbReference type="InterPro" id="IPR045528">
    <property type="entry name" value="DO-GTPase2"/>
</dbReference>
<organism evidence="3 4">
    <name type="scientific">Streptomyces cinnabarinus</name>
    <dbReference type="NCBI Taxonomy" id="67287"/>
    <lineage>
        <taxon>Bacteria</taxon>
        <taxon>Bacillati</taxon>
        <taxon>Actinomycetota</taxon>
        <taxon>Actinomycetes</taxon>
        <taxon>Kitasatosporales</taxon>
        <taxon>Streptomycetaceae</taxon>
        <taxon>Streptomyces</taxon>
    </lineage>
</organism>
<keyword evidence="1" id="KW-1133">Transmembrane helix</keyword>
<evidence type="ECO:0000313" key="4">
    <source>
        <dbReference type="Proteomes" id="UP001164439"/>
    </source>
</evidence>
<evidence type="ECO:0000313" key="3">
    <source>
        <dbReference type="EMBL" id="WAZ24891.1"/>
    </source>
</evidence>
<evidence type="ECO:0000256" key="1">
    <source>
        <dbReference type="SAM" id="Phobius"/>
    </source>
</evidence>
<keyword evidence="4" id="KW-1185">Reference proteome</keyword>
<name>A0ABY7KPP3_9ACTN</name>
<feature type="transmembrane region" description="Helical" evidence="1">
    <location>
        <begin position="144"/>
        <end position="171"/>
    </location>
</feature>
<keyword evidence="1" id="KW-0812">Transmembrane</keyword>
<evidence type="ECO:0000259" key="2">
    <source>
        <dbReference type="Pfam" id="PF19993"/>
    </source>
</evidence>
<sequence length="545" mass="58996">MTAMTVVWGYFAWCGLIALGVGMGRVMWEFLGLGVRGVWQGLGPWRTGRPDRRIPAVGGDEPAPLVYWWRQMWSDGLSAASYGVVVMWTTLADPWLERTGRNLFRGRLPSGSRASSPAGAVLLVVFVAPGTAAGALVGTALATLLLGLFLVTFTLLLALIWLGCAATVPVLRGAERAWELARGVRVKCPYPQCYRPVPLAVHRCPGCDAEHGSLRPGRYGLLWHRCTCGRRLPTTRFAKRGALTAQCPYCARRLPEVTGSTRVVHTPLIGGTSSGKTMLMAAMVEGLHAFARRGELTVEYASADDRTAANDLGQELQQTGWARATTGGQPRALMLTVTRGRRRRLLYLYDPMGESVSEADRVRAQPYLQHADGVVLVADVLADAKVRGRLGTDDLARAKAARPSAQGPWDTYQRLAGELQALTGRRKRLSVATVVTKRDVLDQLTSLAVPGAEVDKWLTEIGLDPLVRILGGDFRAARYWAVSARAATGAGALESEQRRAAEPVLWLLAASGLRTGALAGPGGTAGPRERRIRLRGLRDRERTPA</sequence>
<keyword evidence="1" id="KW-0472">Membrane</keyword>
<accession>A0ABY7KPP3</accession>
<dbReference type="RefSeq" id="WP_269662378.1">
    <property type="nucleotide sequence ID" value="NZ_CP114413.1"/>
</dbReference>
<feature type="domain" description="Double-GTPase 2" evidence="2">
    <location>
        <begin position="267"/>
        <end position="465"/>
    </location>
</feature>